<dbReference type="AlphaFoldDB" id="V2X291"/>
<reference evidence="1 2" key="1">
    <citation type="journal article" date="2014" name="BMC Genomics">
        <title>Genome and secretome analysis of the hemibiotrophic fungal pathogen, Moniliophthora roreri, which causes frosty pod rot disease of cacao: mechanisms of the biotrophic and necrotrophic phases.</title>
        <authorList>
            <person name="Meinhardt L.W."/>
            <person name="Costa G.G.L."/>
            <person name="Thomazella D.P.T."/>
            <person name="Teixeira P.J.P.L."/>
            <person name="Carazzolle M.F."/>
            <person name="Schuster S.C."/>
            <person name="Carlson J.E."/>
            <person name="Guiltinan M.J."/>
            <person name="Mieczkowski P."/>
            <person name="Farmer A."/>
            <person name="Ramaraj T."/>
            <person name="Crozier J."/>
            <person name="Davis R.E."/>
            <person name="Shao J."/>
            <person name="Melnick R.L."/>
            <person name="Pereira G.A.G."/>
            <person name="Bailey B.A."/>
        </authorList>
    </citation>
    <scope>NUCLEOTIDE SEQUENCE [LARGE SCALE GENOMIC DNA]</scope>
    <source>
        <strain evidence="1 2">MCA 2997</strain>
    </source>
</reference>
<dbReference type="OrthoDB" id="3172446at2759"/>
<dbReference type="SUPFAM" id="SSF81383">
    <property type="entry name" value="F-box domain"/>
    <property type="match status" value="1"/>
</dbReference>
<dbReference type="SUPFAM" id="SSF52047">
    <property type="entry name" value="RNI-like"/>
    <property type="match status" value="1"/>
</dbReference>
<evidence type="ECO:0000313" key="1">
    <source>
        <dbReference type="EMBL" id="ESK86886.1"/>
    </source>
</evidence>
<dbReference type="PANTHER" id="PTHR38926">
    <property type="entry name" value="F-BOX DOMAIN CONTAINING PROTEIN, EXPRESSED"/>
    <property type="match status" value="1"/>
</dbReference>
<dbReference type="PANTHER" id="PTHR38926:SF5">
    <property type="entry name" value="F-BOX AND LEUCINE-RICH REPEAT PROTEIN 6"/>
    <property type="match status" value="1"/>
</dbReference>
<dbReference type="EMBL" id="AWSO01000863">
    <property type="protein sequence ID" value="ESK86886.1"/>
    <property type="molecule type" value="Genomic_DNA"/>
</dbReference>
<sequence>MSTPAVSRLPVEILYQIFFLCPHEEKTLCYTRSPWTLTRVCSYWRQVAISLPALWTSLHLDIGHTKAGNTQESVPINSPAMLTCFLERSAKRTLRVSIAVAKRGTISTFQPLLDILMQTCSCWISLKMTGDLERLSESHFLNHYGTPQLPKLEKVELEGPFDILRPCSDLPAGLKLQDAIERNAPHLSSISLRNLRTFTRKQFSWDRITHLEVDDYTQLDILMVLRQCTRLDTLVLHHDGFISLTSQLQDAKPVEVGSLRKLRIPSTSVLTLGHQYERLSSYLILPRLVHLELSNVRHGQTLDPILMLLARSKCNIETIEVHMRYLMDVTIEDFLQFTPHTKRLILRGHWVLGHIFDCIASDDDMLVPELEHLSVLFTDISELSSPTNGVPTISPPLAQILRAAKALPNLKTLHVECFDEAFDADLIPELENISPGTVSTCIVARKTSCYTNGLPYKQYYLKHMAEILSHVLVKGNTQRYRDGSYQSIWENLSLFGLVLRDLESFNDWDNGELEASYIFLSWDFS</sequence>
<dbReference type="Proteomes" id="UP000017559">
    <property type="component" value="Unassembled WGS sequence"/>
</dbReference>
<organism evidence="1 2">
    <name type="scientific">Moniliophthora roreri (strain MCA 2997)</name>
    <name type="common">Cocoa frosty pod rot fungus</name>
    <name type="synonym">Crinipellis roreri</name>
    <dbReference type="NCBI Taxonomy" id="1381753"/>
    <lineage>
        <taxon>Eukaryota</taxon>
        <taxon>Fungi</taxon>
        <taxon>Dikarya</taxon>
        <taxon>Basidiomycota</taxon>
        <taxon>Agaricomycotina</taxon>
        <taxon>Agaricomycetes</taxon>
        <taxon>Agaricomycetidae</taxon>
        <taxon>Agaricales</taxon>
        <taxon>Marasmiineae</taxon>
        <taxon>Marasmiaceae</taxon>
        <taxon>Moniliophthora</taxon>
    </lineage>
</organism>
<accession>V2X291</accession>
<comment type="caution">
    <text evidence="1">The sequence shown here is derived from an EMBL/GenBank/DDBJ whole genome shotgun (WGS) entry which is preliminary data.</text>
</comment>
<keyword evidence="2" id="KW-1185">Reference proteome</keyword>
<name>V2X291_MONRO</name>
<dbReference type="InterPro" id="IPR036047">
    <property type="entry name" value="F-box-like_dom_sf"/>
</dbReference>
<dbReference type="HOGENOM" id="CLU_042691_0_0_1"/>
<protein>
    <submittedName>
        <fullName evidence="1">Uncharacterized protein</fullName>
    </submittedName>
</protein>
<evidence type="ECO:0000313" key="2">
    <source>
        <dbReference type="Proteomes" id="UP000017559"/>
    </source>
</evidence>
<dbReference type="InterPro" id="IPR032675">
    <property type="entry name" value="LRR_dom_sf"/>
</dbReference>
<proteinExistence type="predicted"/>
<dbReference type="Gene3D" id="3.80.10.10">
    <property type="entry name" value="Ribonuclease Inhibitor"/>
    <property type="match status" value="1"/>
</dbReference>
<gene>
    <name evidence="1" type="ORF">Moror_3403</name>
</gene>
<dbReference type="Gene3D" id="1.20.1280.50">
    <property type="match status" value="1"/>
</dbReference>
<dbReference type="KEGG" id="mrr:Moror_3403"/>